<keyword evidence="2" id="KW-1185">Reference proteome</keyword>
<proteinExistence type="predicted"/>
<sequence>MGRAVGYPKYFSDQITWYTIGYASTLSRDIFKEIVDYDPLKQLVKSPSEFRNLATYMDFRALNEDIMIGEVLRSKLKIEGLLTVDMKDCHYVMHASKDLFEYMAAEEDIIVFHHIELMHYRYLAWSHNSATKQYRVRNKFSIVDRPPGSFQVQHKGEGGSGIWLKIYYEKAPKSNEN</sequence>
<protein>
    <submittedName>
        <fullName evidence="1">Uncharacterized protein</fullName>
    </submittedName>
</protein>
<comment type="caution">
    <text evidence="1">The sequence shown here is derived from an EMBL/GenBank/DDBJ whole genome shotgun (WGS) entry which is preliminary data.</text>
</comment>
<dbReference type="EMBL" id="CZPT02000575">
    <property type="protein sequence ID" value="SCU66589.1"/>
    <property type="molecule type" value="Genomic_DNA"/>
</dbReference>
<dbReference type="RefSeq" id="XP_067078017.1">
    <property type="nucleotide sequence ID" value="XM_067221916.1"/>
</dbReference>
<gene>
    <name evidence="1" type="ORF">TEOVI_000654800</name>
</gene>
<name>A0A1G4I4G0_TRYEQ</name>
<dbReference type="GeneID" id="92380482"/>
<evidence type="ECO:0000313" key="1">
    <source>
        <dbReference type="EMBL" id="SCU66589.1"/>
    </source>
</evidence>
<evidence type="ECO:0000313" key="2">
    <source>
        <dbReference type="Proteomes" id="UP000195570"/>
    </source>
</evidence>
<dbReference type="AlphaFoldDB" id="A0A1G4I4G0"/>
<reference evidence="1" key="1">
    <citation type="submission" date="2016-09" db="EMBL/GenBank/DDBJ databases">
        <authorList>
            <person name="Hebert L."/>
            <person name="Moumen B."/>
        </authorList>
    </citation>
    <scope>NUCLEOTIDE SEQUENCE [LARGE SCALE GENOMIC DNA]</scope>
    <source>
        <strain evidence="1">OVI</strain>
    </source>
</reference>
<dbReference type="VEuPathDB" id="TriTrypDB:TEOVI_000654800"/>
<dbReference type="Proteomes" id="UP000195570">
    <property type="component" value="Unassembled WGS sequence"/>
</dbReference>
<accession>A0A1G4I4G0</accession>
<organism evidence="1 2">
    <name type="scientific">Trypanosoma equiperdum</name>
    <dbReference type="NCBI Taxonomy" id="5694"/>
    <lineage>
        <taxon>Eukaryota</taxon>
        <taxon>Discoba</taxon>
        <taxon>Euglenozoa</taxon>
        <taxon>Kinetoplastea</taxon>
        <taxon>Metakinetoplastina</taxon>
        <taxon>Trypanosomatida</taxon>
        <taxon>Trypanosomatidae</taxon>
        <taxon>Trypanosoma</taxon>
    </lineage>
</organism>